<evidence type="ECO:0000313" key="1">
    <source>
        <dbReference type="EMBL" id="VCW66129.1"/>
    </source>
</evidence>
<name>A0A9X9LEH0_GULGU</name>
<dbReference type="AlphaFoldDB" id="A0A9X9LEH0"/>
<gene>
    <name evidence="1" type="ORF">BN2614_LOCUS2</name>
</gene>
<feature type="non-terminal residue" evidence="1">
    <location>
        <position position="1"/>
    </location>
</feature>
<proteinExistence type="predicted"/>
<comment type="caution">
    <text evidence="1">The sequence shown here is derived from an EMBL/GenBank/DDBJ whole genome shotgun (WGS) entry which is preliminary data.</text>
</comment>
<sequence length="40" mass="4541">KKTKECDLQCVLQTPEFQVRPGADAALTLLIGKSEKWFFT</sequence>
<organism evidence="1 2">
    <name type="scientific">Gulo gulo</name>
    <name type="common">Wolverine</name>
    <name type="synonym">Gluton</name>
    <dbReference type="NCBI Taxonomy" id="48420"/>
    <lineage>
        <taxon>Eukaryota</taxon>
        <taxon>Metazoa</taxon>
        <taxon>Chordata</taxon>
        <taxon>Craniata</taxon>
        <taxon>Vertebrata</taxon>
        <taxon>Euteleostomi</taxon>
        <taxon>Mammalia</taxon>
        <taxon>Eutheria</taxon>
        <taxon>Laurasiatheria</taxon>
        <taxon>Carnivora</taxon>
        <taxon>Caniformia</taxon>
        <taxon>Musteloidea</taxon>
        <taxon>Mustelidae</taxon>
        <taxon>Guloninae</taxon>
        <taxon>Gulo</taxon>
    </lineage>
</organism>
<dbReference type="Proteomes" id="UP000269945">
    <property type="component" value="Unassembled WGS sequence"/>
</dbReference>
<keyword evidence="2" id="KW-1185">Reference proteome</keyword>
<reference evidence="1 2" key="1">
    <citation type="submission" date="2018-10" db="EMBL/GenBank/DDBJ databases">
        <authorList>
            <person name="Ekblom R."/>
            <person name="Jareborg N."/>
        </authorList>
    </citation>
    <scope>NUCLEOTIDE SEQUENCE [LARGE SCALE GENOMIC DNA]</scope>
    <source>
        <tissue evidence="1">Muscle</tissue>
    </source>
</reference>
<dbReference type="EMBL" id="CYRY02001478">
    <property type="protein sequence ID" value="VCW66129.1"/>
    <property type="molecule type" value="Genomic_DNA"/>
</dbReference>
<evidence type="ECO:0000313" key="2">
    <source>
        <dbReference type="Proteomes" id="UP000269945"/>
    </source>
</evidence>
<accession>A0A9X9LEH0</accession>
<protein>
    <submittedName>
        <fullName evidence="1">Uncharacterized protein</fullName>
    </submittedName>
</protein>